<protein>
    <submittedName>
        <fullName evidence="1">Molecular chaperone DnaK</fullName>
    </submittedName>
</protein>
<evidence type="ECO:0000313" key="2">
    <source>
        <dbReference type="Proteomes" id="UP000288096"/>
    </source>
</evidence>
<dbReference type="SUPFAM" id="SSF53067">
    <property type="entry name" value="Actin-like ATPase domain"/>
    <property type="match status" value="1"/>
</dbReference>
<sequence>MGKGKKLIAGTLSAELNRQDIEDALLEGFFPIASPQDKKREDLRKGITEFGLPYESEPAITRHMGWFLEQHRADVKQILGRENPSPDLVLFNGGSLKAGVVQERIREALRQWFGIPDERLPRVLENPDPDLAVALGASYYGLVKIGQGVRVGSGSPRSYYLGVTTRDQALSDNGKQAICLVERGLDEGSPIELADKKFEVLTNQPVSFDIYSSSFRSGDRSGDLVTVDDSLSALPPIQTVVRFGKKGQQTRIPVQIEARYTEMGTLALWCRSSVTDHRWQLQFQLRNTDTPADISDGDIFDATVPEAVCEKIGEAFSKQAESRCLDGLVRSITAIVGRPREKWPLQLIRAIADELLKRIAARGLKSSTEARWLNLTGFCLRPGFGDGFDEHRVRKLWKIYKNGPIHASSPQVRSEWWIMWRRIAGGLKPGQQRQFIQDLSPVMLAKKGGGSRVSPQERLEVWMAVANMEKLLVKDKVKWGRQLLSELTPKKSTPQHFWALSRIGAREPLYGPVDRVIPPEEVTRWIQKLTGVSWASAKPVAAALAQMARKTGDRVRDPEAPVSEQVAEWMAENGFSTAYGRQIREVVPIEKQEENTIFGESLPSGIVLHA</sequence>
<reference evidence="2" key="2">
    <citation type="submission" date="2019-01" db="EMBL/GenBank/DDBJ databases">
        <title>Genome sequence of Desulfonema ishimotonii strain Tokyo 01.</title>
        <authorList>
            <person name="Fukui M."/>
        </authorList>
    </citation>
    <scope>NUCLEOTIDE SEQUENCE [LARGE SCALE GENOMIC DNA]</scope>
    <source>
        <strain evidence="2">Tokyo 01</strain>
    </source>
</reference>
<dbReference type="AlphaFoldDB" id="A0A401FVS4"/>
<reference evidence="2" key="1">
    <citation type="submission" date="2017-11" db="EMBL/GenBank/DDBJ databases">
        <authorList>
            <person name="Watanabe M."/>
            <person name="Kojima H."/>
        </authorList>
    </citation>
    <scope>NUCLEOTIDE SEQUENCE [LARGE SCALE GENOMIC DNA]</scope>
    <source>
        <strain evidence="2">Tokyo 01</strain>
    </source>
</reference>
<dbReference type="InterPro" id="IPR021030">
    <property type="entry name" value="DUF3731"/>
</dbReference>
<dbReference type="RefSeq" id="WP_369692154.1">
    <property type="nucleotide sequence ID" value="NZ_BEXT01000001.1"/>
</dbReference>
<proteinExistence type="predicted"/>
<name>A0A401FVS4_9BACT</name>
<dbReference type="Proteomes" id="UP000288096">
    <property type="component" value="Unassembled WGS sequence"/>
</dbReference>
<evidence type="ECO:0000313" key="1">
    <source>
        <dbReference type="EMBL" id="GBC61076.1"/>
    </source>
</evidence>
<dbReference type="InterPro" id="IPR043129">
    <property type="entry name" value="ATPase_NBD"/>
</dbReference>
<dbReference type="EMBL" id="BEXT01000001">
    <property type="protein sequence ID" value="GBC61076.1"/>
    <property type="molecule type" value="Genomic_DNA"/>
</dbReference>
<accession>A0A401FVS4</accession>
<comment type="caution">
    <text evidence="1">The sequence shown here is derived from an EMBL/GenBank/DDBJ whole genome shotgun (WGS) entry which is preliminary data.</text>
</comment>
<keyword evidence="2" id="KW-1185">Reference proteome</keyword>
<dbReference type="Pfam" id="PF12531">
    <property type="entry name" value="DUF3731"/>
    <property type="match status" value="1"/>
</dbReference>
<organism evidence="1 2">
    <name type="scientific">Desulfonema ishimotonii</name>
    <dbReference type="NCBI Taxonomy" id="45657"/>
    <lineage>
        <taxon>Bacteria</taxon>
        <taxon>Pseudomonadati</taxon>
        <taxon>Thermodesulfobacteriota</taxon>
        <taxon>Desulfobacteria</taxon>
        <taxon>Desulfobacterales</taxon>
        <taxon>Desulfococcaceae</taxon>
        <taxon>Desulfonema</taxon>
    </lineage>
</organism>
<gene>
    <name evidence="1" type="ORF">DENIS_2036</name>
</gene>